<proteinExistence type="predicted"/>
<dbReference type="EMBL" id="SZYH01000003">
    <property type="protein sequence ID" value="TKV63344.1"/>
    <property type="molecule type" value="Genomic_DNA"/>
</dbReference>
<name>A0A4U6QR12_9GAMM</name>
<organism evidence="1 2">
    <name type="scientific">Marinobacter panjinensis</name>
    <dbReference type="NCBI Taxonomy" id="2576384"/>
    <lineage>
        <taxon>Bacteria</taxon>
        <taxon>Pseudomonadati</taxon>
        <taxon>Pseudomonadota</taxon>
        <taxon>Gammaproteobacteria</taxon>
        <taxon>Pseudomonadales</taxon>
        <taxon>Marinobacteraceae</taxon>
        <taxon>Marinobacter</taxon>
    </lineage>
</organism>
<dbReference type="AlphaFoldDB" id="A0A4U6QR12"/>
<gene>
    <name evidence="1" type="ORF">FDP08_19780</name>
</gene>
<dbReference type="OrthoDB" id="6360538at2"/>
<dbReference type="RefSeq" id="WP_137438028.1">
    <property type="nucleotide sequence ID" value="NZ_JANRHC010000007.1"/>
</dbReference>
<evidence type="ECO:0000313" key="1">
    <source>
        <dbReference type="EMBL" id="TKV63344.1"/>
    </source>
</evidence>
<comment type="caution">
    <text evidence="1">The sequence shown here is derived from an EMBL/GenBank/DDBJ whole genome shotgun (WGS) entry which is preliminary data.</text>
</comment>
<accession>A0A4U6QR12</accession>
<reference evidence="1 2" key="1">
    <citation type="submission" date="2019-05" db="EMBL/GenBank/DDBJ databases">
        <title>Marinobacter panjinensis sp. nov., a moderately halophilic bacterium isolated from sea tidal flat environment.</title>
        <authorList>
            <person name="Yang W."/>
            <person name="An M."/>
            <person name="He W."/>
            <person name="Luo X."/>
            <person name="Zhu L."/>
            <person name="Chen G."/>
            <person name="Zhang Y."/>
            <person name="Wang Y."/>
        </authorList>
    </citation>
    <scope>NUCLEOTIDE SEQUENCE [LARGE SCALE GENOMIC DNA]</scope>
    <source>
        <strain evidence="1 2">PJ-16</strain>
    </source>
</reference>
<evidence type="ECO:0000313" key="2">
    <source>
        <dbReference type="Proteomes" id="UP000308488"/>
    </source>
</evidence>
<protein>
    <submittedName>
        <fullName evidence="1">Uncharacterized protein</fullName>
    </submittedName>
</protein>
<sequence length="228" mass="25809">MTTVELQEELHANTRRTRITYRGLVNGQQAAIKCYRKPIFGLIHWIRALRRGKKIRRAGGPVPPIVFAGWVASEKCFGYGTAFLEGYRPLRTVLGNETSRARQIGIIRLLGQTMGDAHKRGIEQLDGNLTNFLMGTEDRLSMVDEDDIRVHPGMLPLKVAISNLANVAARLPDEEMVEVLLTAYLEVAFVEKGSEWDSRAFWVSVKGWKQMLESKRASRNIAPERKFD</sequence>
<keyword evidence="2" id="KW-1185">Reference proteome</keyword>
<dbReference type="Proteomes" id="UP000308488">
    <property type="component" value="Unassembled WGS sequence"/>
</dbReference>